<accession>A0A371X722</accession>
<keyword evidence="2" id="KW-1185">Reference proteome</keyword>
<gene>
    <name evidence="1" type="ORF">DYI37_03840</name>
</gene>
<evidence type="ECO:0000313" key="1">
    <source>
        <dbReference type="EMBL" id="RFC65007.1"/>
    </source>
</evidence>
<protein>
    <submittedName>
        <fullName evidence="1">Uncharacterized protein</fullName>
    </submittedName>
</protein>
<sequence>MSDREARERLALLLAEKKKRHEQRKFFRMFPDEDTIQIDGSTTFAREKYPKHLEFFSLGATHSERCFMAANRVGKTVGGAFETTVHLTGRYPHWWKGKRFENPVRWWAAGKTNETSRDIVQKELLGEVVPVGKGRKGFSGAGMIPGQDIGAVTWKQGVQDFADVIKIKHVSGGWSSLGMKSFQQGRGSFEGTAQHGIWLDEECPLDVYGECLIRTATTEGIVILTFTPLEGLSETVLQFMPADMRPAE</sequence>
<comment type="caution">
    <text evidence="1">The sequence shown here is derived from an EMBL/GenBank/DDBJ whole genome shotgun (WGS) entry which is preliminary data.</text>
</comment>
<reference evidence="1 2" key="1">
    <citation type="submission" date="2018-08" db="EMBL/GenBank/DDBJ databases">
        <title>Fulvimarina sp. 85, whole genome shotgun sequence.</title>
        <authorList>
            <person name="Tuo L."/>
        </authorList>
    </citation>
    <scope>NUCLEOTIDE SEQUENCE [LARGE SCALE GENOMIC DNA]</scope>
    <source>
        <strain evidence="1 2">85</strain>
    </source>
</reference>
<organism evidence="1 2">
    <name type="scientific">Fulvimarina endophytica</name>
    <dbReference type="NCBI Taxonomy" id="2293836"/>
    <lineage>
        <taxon>Bacteria</taxon>
        <taxon>Pseudomonadati</taxon>
        <taxon>Pseudomonadota</taxon>
        <taxon>Alphaproteobacteria</taxon>
        <taxon>Hyphomicrobiales</taxon>
        <taxon>Aurantimonadaceae</taxon>
        <taxon>Fulvimarina</taxon>
    </lineage>
</organism>
<name>A0A371X722_9HYPH</name>
<dbReference type="Pfam" id="PF03237">
    <property type="entry name" value="Terminase_6N"/>
    <property type="match status" value="1"/>
</dbReference>
<dbReference type="AlphaFoldDB" id="A0A371X722"/>
<dbReference type="OrthoDB" id="7594379at2"/>
<proteinExistence type="predicted"/>
<evidence type="ECO:0000313" key="2">
    <source>
        <dbReference type="Proteomes" id="UP000264310"/>
    </source>
</evidence>
<dbReference type="Proteomes" id="UP000264310">
    <property type="component" value="Unassembled WGS sequence"/>
</dbReference>
<dbReference type="RefSeq" id="WP_116681905.1">
    <property type="nucleotide sequence ID" value="NZ_QURL01000002.1"/>
</dbReference>
<dbReference type="EMBL" id="QURL01000002">
    <property type="protein sequence ID" value="RFC65007.1"/>
    <property type="molecule type" value="Genomic_DNA"/>
</dbReference>